<comment type="caution">
    <text evidence="2">The sequence shown here is derived from an EMBL/GenBank/DDBJ whole genome shotgun (WGS) entry which is preliminary data.</text>
</comment>
<dbReference type="EMBL" id="JEMT01012974">
    <property type="protein sequence ID" value="EXX74345.1"/>
    <property type="molecule type" value="Genomic_DNA"/>
</dbReference>
<dbReference type="Gene3D" id="1.25.40.420">
    <property type="match status" value="1"/>
</dbReference>
<dbReference type="Proteomes" id="UP000022910">
    <property type="component" value="Unassembled WGS sequence"/>
</dbReference>
<evidence type="ECO:0000259" key="1">
    <source>
        <dbReference type="PROSITE" id="PS50097"/>
    </source>
</evidence>
<dbReference type="InterPro" id="IPR000210">
    <property type="entry name" value="BTB/POZ_dom"/>
</dbReference>
<dbReference type="InterPro" id="IPR011333">
    <property type="entry name" value="SKP1/BTB/POZ_sf"/>
</dbReference>
<dbReference type="AlphaFoldDB" id="A0A015K404"/>
<dbReference type="SMR" id="A0A015K404"/>
<organism evidence="2 3">
    <name type="scientific">Rhizophagus irregularis (strain DAOM 197198w)</name>
    <name type="common">Glomus intraradices</name>
    <dbReference type="NCBI Taxonomy" id="1432141"/>
    <lineage>
        <taxon>Eukaryota</taxon>
        <taxon>Fungi</taxon>
        <taxon>Fungi incertae sedis</taxon>
        <taxon>Mucoromycota</taxon>
        <taxon>Glomeromycotina</taxon>
        <taxon>Glomeromycetes</taxon>
        <taxon>Glomerales</taxon>
        <taxon>Glomeraceae</taxon>
        <taxon>Rhizophagus</taxon>
    </lineage>
</organism>
<evidence type="ECO:0000313" key="3">
    <source>
        <dbReference type="Proteomes" id="UP000022910"/>
    </source>
</evidence>
<dbReference type="Pfam" id="PF00651">
    <property type="entry name" value="BTB"/>
    <property type="match status" value="1"/>
</dbReference>
<dbReference type="SUPFAM" id="SSF54695">
    <property type="entry name" value="POZ domain"/>
    <property type="match status" value="1"/>
</dbReference>
<keyword evidence="3" id="KW-1185">Reference proteome</keyword>
<dbReference type="SMART" id="SM00225">
    <property type="entry name" value="BTB"/>
    <property type="match status" value="1"/>
</dbReference>
<dbReference type="PANTHER" id="PTHR46306:SF1">
    <property type="entry name" value="BTB_POZ DOMAIN-CONTAINING PROTEIN 9"/>
    <property type="match status" value="1"/>
</dbReference>
<dbReference type="PROSITE" id="PS50097">
    <property type="entry name" value="BTB"/>
    <property type="match status" value="1"/>
</dbReference>
<dbReference type="OrthoDB" id="6359816at2759"/>
<feature type="domain" description="BTB" evidence="1">
    <location>
        <begin position="18"/>
        <end position="91"/>
    </location>
</feature>
<sequence length="297" mass="35247">MFNKANTFQNLNNCADDCDVNIQIGEGSNSEIFKAHSNILRIRSTYFNTALSSYWAKKEGNIFIFKKPNIKPDIFRIILNFIYTGTISLLDINRDKDDKLNELLIAADEIGLNNELIDYIQIHINELSKENIILLFNTLKMIPCNQRNYNNIINYIIEYTLEFFNDYDDYNLFLKLSDDSLISLIKNDYFQMKEIDIWNNLIKWAIAKNPTISSHTSNWKSKEIEIIKNTIQKFIPYIRFFQISPDDYYEKVHPLSALLPNKLKKEINLHFIDSRIPISTKILRPRIFIKKQRWNYY</sequence>
<gene>
    <name evidence="2" type="ORF">RirG_051960</name>
</gene>
<proteinExistence type="predicted"/>
<protein>
    <recommendedName>
        <fullName evidence="1">BTB domain-containing protein</fullName>
    </recommendedName>
</protein>
<dbReference type="CDD" id="cd18186">
    <property type="entry name" value="BTB_POZ_ZBTB_KLHL-like"/>
    <property type="match status" value="1"/>
</dbReference>
<accession>A0A015K404</accession>
<dbReference type="GO" id="GO:0005737">
    <property type="term" value="C:cytoplasm"/>
    <property type="evidence" value="ECO:0007669"/>
    <property type="project" value="TreeGrafter"/>
</dbReference>
<dbReference type="InterPro" id="IPR052407">
    <property type="entry name" value="BTB_POZ_domain_cont_9"/>
</dbReference>
<dbReference type="PANTHER" id="PTHR46306">
    <property type="entry name" value="BTB/POZ DOMAIN-CONTAINING PROTEIN 9"/>
    <property type="match status" value="1"/>
</dbReference>
<evidence type="ECO:0000313" key="2">
    <source>
        <dbReference type="EMBL" id="EXX74345.1"/>
    </source>
</evidence>
<dbReference type="Gene3D" id="3.30.710.10">
    <property type="entry name" value="Potassium Channel Kv1.1, Chain A"/>
    <property type="match status" value="1"/>
</dbReference>
<reference evidence="2 3" key="1">
    <citation type="submission" date="2014-02" db="EMBL/GenBank/DDBJ databases">
        <title>Single nucleus genome sequencing reveals high similarity among nuclei of an endomycorrhizal fungus.</title>
        <authorList>
            <person name="Lin K."/>
            <person name="Geurts R."/>
            <person name="Zhang Z."/>
            <person name="Limpens E."/>
            <person name="Saunders D.G."/>
            <person name="Mu D."/>
            <person name="Pang E."/>
            <person name="Cao H."/>
            <person name="Cha H."/>
            <person name="Lin T."/>
            <person name="Zhou Q."/>
            <person name="Shang Y."/>
            <person name="Li Y."/>
            <person name="Ivanov S."/>
            <person name="Sharma T."/>
            <person name="Velzen R.V."/>
            <person name="Ruijter N.D."/>
            <person name="Aanen D.K."/>
            <person name="Win J."/>
            <person name="Kamoun S."/>
            <person name="Bisseling T."/>
            <person name="Huang S."/>
        </authorList>
    </citation>
    <scope>NUCLEOTIDE SEQUENCE [LARGE SCALE GENOMIC DNA]</scope>
    <source>
        <strain evidence="3">DAOM197198w</strain>
    </source>
</reference>
<name>A0A015K404_RHIIW</name>
<dbReference type="HOGENOM" id="CLU_021542_2_1_1"/>